<evidence type="ECO:0000313" key="1">
    <source>
        <dbReference type="EMBL" id="HIW79347.1"/>
    </source>
</evidence>
<sequence>MTQTALCQVLTTTLERPLTLAGGKTLPAGTEVVLLPQTTAHSVLVSRDRTLAEAWDGLSKVGHVHEDDQANLVHYAAELVRYADRLAAIETWAAANGFTPPTQGA</sequence>
<dbReference type="Proteomes" id="UP000824264">
    <property type="component" value="Unassembled WGS sequence"/>
</dbReference>
<accession>A0A9D1U9D0</accession>
<dbReference type="AlphaFoldDB" id="A0A9D1U9D0"/>
<reference evidence="1" key="1">
    <citation type="journal article" date="2021" name="PeerJ">
        <title>Extensive microbial diversity within the chicken gut microbiome revealed by metagenomics and culture.</title>
        <authorList>
            <person name="Gilroy R."/>
            <person name="Ravi A."/>
            <person name="Getino M."/>
            <person name="Pursley I."/>
            <person name="Horton D.L."/>
            <person name="Alikhan N.F."/>
            <person name="Baker D."/>
            <person name="Gharbi K."/>
            <person name="Hall N."/>
            <person name="Watson M."/>
            <person name="Adriaenssens E.M."/>
            <person name="Foster-Nyarko E."/>
            <person name="Jarju S."/>
            <person name="Secka A."/>
            <person name="Antonio M."/>
            <person name="Oren A."/>
            <person name="Chaudhuri R.R."/>
            <person name="La Ragione R."/>
            <person name="Hildebrand F."/>
            <person name="Pallen M.J."/>
        </authorList>
    </citation>
    <scope>NUCLEOTIDE SEQUENCE</scope>
    <source>
        <strain evidence="1">ChiSxjej5B17-1746</strain>
    </source>
</reference>
<protein>
    <submittedName>
        <fullName evidence="1">Uncharacterized protein</fullName>
    </submittedName>
</protein>
<reference evidence="1" key="2">
    <citation type="submission" date="2021-04" db="EMBL/GenBank/DDBJ databases">
        <authorList>
            <person name="Gilroy R."/>
        </authorList>
    </citation>
    <scope>NUCLEOTIDE SEQUENCE</scope>
    <source>
        <strain evidence="1">ChiSxjej5B17-1746</strain>
    </source>
</reference>
<gene>
    <name evidence="1" type="ORF">H9874_09420</name>
</gene>
<proteinExistence type="predicted"/>
<organism evidence="1 2">
    <name type="scientific">Candidatus Bilophila faecipullorum</name>
    <dbReference type="NCBI Taxonomy" id="2838482"/>
    <lineage>
        <taxon>Bacteria</taxon>
        <taxon>Pseudomonadati</taxon>
        <taxon>Thermodesulfobacteriota</taxon>
        <taxon>Desulfovibrionia</taxon>
        <taxon>Desulfovibrionales</taxon>
        <taxon>Desulfovibrionaceae</taxon>
        <taxon>Bilophila</taxon>
    </lineage>
</organism>
<name>A0A9D1U9D0_9BACT</name>
<comment type="caution">
    <text evidence="1">The sequence shown here is derived from an EMBL/GenBank/DDBJ whole genome shotgun (WGS) entry which is preliminary data.</text>
</comment>
<evidence type="ECO:0000313" key="2">
    <source>
        <dbReference type="Proteomes" id="UP000824264"/>
    </source>
</evidence>
<dbReference type="EMBL" id="DXGI01000356">
    <property type="protein sequence ID" value="HIW79347.1"/>
    <property type="molecule type" value="Genomic_DNA"/>
</dbReference>